<dbReference type="GO" id="GO:0016705">
    <property type="term" value="F:oxidoreductase activity, acting on paired donors, with incorporation or reduction of molecular oxygen"/>
    <property type="evidence" value="ECO:0007669"/>
    <property type="project" value="InterPro"/>
</dbReference>
<dbReference type="GO" id="GO:0005506">
    <property type="term" value="F:iron ion binding"/>
    <property type="evidence" value="ECO:0007669"/>
    <property type="project" value="InterPro"/>
</dbReference>
<organism evidence="7 8">
    <name type="scientific">Trametes coccinea (strain BRFM310)</name>
    <name type="common">Pycnoporus coccineus</name>
    <dbReference type="NCBI Taxonomy" id="1353009"/>
    <lineage>
        <taxon>Eukaryota</taxon>
        <taxon>Fungi</taxon>
        <taxon>Dikarya</taxon>
        <taxon>Basidiomycota</taxon>
        <taxon>Agaricomycotina</taxon>
        <taxon>Agaricomycetes</taxon>
        <taxon>Polyporales</taxon>
        <taxon>Polyporaceae</taxon>
        <taxon>Trametes</taxon>
    </lineage>
</organism>
<evidence type="ECO:0000256" key="4">
    <source>
        <dbReference type="ARBA" id="ARBA00022723"/>
    </source>
</evidence>
<evidence type="ECO:0000313" key="8">
    <source>
        <dbReference type="Proteomes" id="UP000193067"/>
    </source>
</evidence>
<dbReference type="InterPro" id="IPR002403">
    <property type="entry name" value="Cyt_P450_E_grp-IV"/>
</dbReference>
<evidence type="ECO:0000256" key="2">
    <source>
        <dbReference type="ARBA" id="ARBA00010617"/>
    </source>
</evidence>
<dbReference type="AlphaFoldDB" id="A0A1Y2IQ44"/>
<dbReference type="GO" id="GO:0008395">
    <property type="term" value="F:steroid hydroxylase activity"/>
    <property type="evidence" value="ECO:0007669"/>
    <property type="project" value="TreeGrafter"/>
</dbReference>
<dbReference type="OrthoDB" id="3366823at2759"/>
<accession>A0A1Y2IQ44</accession>
<protein>
    <submittedName>
        <fullName evidence="7">Cytochrome P450</fullName>
    </submittedName>
</protein>
<keyword evidence="3 6" id="KW-0349">Heme</keyword>
<dbReference type="STRING" id="1353009.A0A1Y2IQ44"/>
<name>A0A1Y2IQ44_TRAC3</name>
<dbReference type="InterPro" id="IPR001128">
    <property type="entry name" value="Cyt_P450"/>
</dbReference>
<reference evidence="7 8" key="1">
    <citation type="journal article" date="2015" name="Biotechnol. Biofuels">
        <title>Enhanced degradation of softwood versus hardwood by the white-rot fungus Pycnoporus coccineus.</title>
        <authorList>
            <person name="Couturier M."/>
            <person name="Navarro D."/>
            <person name="Chevret D."/>
            <person name="Henrissat B."/>
            <person name="Piumi F."/>
            <person name="Ruiz-Duenas F.J."/>
            <person name="Martinez A.T."/>
            <person name="Grigoriev I.V."/>
            <person name="Riley R."/>
            <person name="Lipzen A."/>
            <person name="Berrin J.G."/>
            <person name="Master E.R."/>
            <person name="Rosso M.N."/>
        </authorList>
    </citation>
    <scope>NUCLEOTIDE SEQUENCE [LARGE SCALE GENOMIC DNA]</scope>
    <source>
        <strain evidence="7 8">BRFM310</strain>
    </source>
</reference>
<dbReference type="InterPro" id="IPR050529">
    <property type="entry name" value="CYP450_sterol_14alpha_dmase"/>
</dbReference>
<gene>
    <name evidence="7" type="ORF">PYCCODRAFT_251503</name>
</gene>
<keyword evidence="4 6" id="KW-0479">Metal-binding</keyword>
<dbReference type="PANTHER" id="PTHR24304">
    <property type="entry name" value="CYTOCHROME P450 FAMILY 7"/>
    <property type="match status" value="1"/>
</dbReference>
<proteinExistence type="inferred from homology"/>
<evidence type="ECO:0000256" key="1">
    <source>
        <dbReference type="ARBA" id="ARBA00001971"/>
    </source>
</evidence>
<dbReference type="Proteomes" id="UP000193067">
    <property type="component" value="Unassembled WGS sequence"/>
</dbReference>
<comment type="similarity">
    <text evidence="2">Belongs to the cytochrome P450 family.</text>
</comment>
<dbReference type="PRINTS" id="PR00465">
    <property type="entry name" value="EP450IV"/>
</dbReference>
<evidence type="ECO:0000256" key="5">
    <source>
        <dbReference type="ARBA" id="ARBA00023004"/>
    </source>
</evidence>
<dbReference type="Gene3D" id="1.10.630.10">
    <property type="entry name" value="Cytochrome P450"/>
    <property type="match status" value="1"/>
</dbReference>
<evidence type="ECO:0000256" key="3">
    <source>
        <dbReference type="ARBA" id="ARBA00022617"/>
    </source>
</evidence>
<evidence type="ECO:0000313" key="7">
    <source>
        <dbReference type="EMBL" id="OSD03207.1"/>
    </source>
</evidence>
<keyword evidence="8" id="KW-1185">Reference proteome</keyword>
<keyword evidence="5 6" id="KW-0408">Iron</keyword>
<dbReference type="Pfam" id="PF00067">
    <property type="entry name" value="p450"/>
    <property type="match status" value="1"/>
</dbReference>
<evidence type="ECO:0000256" key="6">
    <source>
        <dbReference type="PIRSR" id="PIRSR602403-1"/>
    </source>
</evidence>
<dbReference type="InterPro" id="IPR036396">
    <property type="entry name" value="Cyt_P450_sf"/>
</dbReference>
<dbReference type="EMBL" id="KZ084101">
    <property type="protein sequence ID" value="OSD03207.1"/>
    <property type="molecule type" value="Genomic_DNA"/>
</dbReference>
<dbReference type="GO" id="GO:0020037">
    <property type="term" value="F:heme binding"/>
    <property type="evidence" value="ECO:0007669"/>
    <property type="project" value="InterPro"/>
</dbReference>
<dbReference type="SUPFAM" id="SSF48264">
    <property type="entry name" value="Cytochrome P450"/>
    <property type="match status" value="1"/>
</dbReference>
<comment type="cofactor">
    <cofactor evidence="1 6">
        <name>heme</name>
        <dbReference type="ChEBI" id="CHEBI:30413"/>
    </cofactor>
</comment>
<dbReference type="PANTHER" id="PTHR24304:SF2">
    <property type="entry name" value="24-HYDROXYCHOLESTEROL 7-ALPHA-HYDROXYLASE"/>
    <property type="match status" value="1"/>
</dbReference>
<sequence>MSEDSANVMLSLPASVGLVHQSPLGVALLFFGLYWLSKVFRPADTTRPPLVRYWVPWLGSALDIGKDPDGFFTSMSKLLGPVFRVKVLGQERIFVTSPSLISTVYRDSQSFDFLEIRLDISEHVFSFPASLARQQYMIEHYMPAMHHALLPGNLQPIVTAYIANAYDSIRSSVANMNGTSVPLVSLVIPPAYHAAARAAFGPSFPVEESYPHFRTFDDSFHLITTHLPRFMLSKPLDAWEKLVDLVESYIENIEDVDEAGLFVRMALQGREAGWTNRNVASLLSSQLWALQANAVFAAYWLFALQLQQEEGLAPLIAEVDYARRLWQDSHPSTPLGPEFFEYVASSSSKSLPLITSAIQETLRYTSQTFSIRRVLKPVQLGGYELRAGEEIVCATRPAHLDDEIHPHAASFDIRRYLEAPKPVKDGRLIANHSMAFGGGVSMCEGRHFAMSELKMFVAIMLTYATVEVDPSSSARPGFMWERQGIMQPKGDLKVVVRQRQL</sequence>
<feature type="binding site" description="axial binding residue" evidence="6">
    <location>
        <position position="443"/>
    </location>
    <ligand>
        <name>heme</name>
        <dbReference type="ChEBI" id="CHEBI:30413"/>
    </ligand>
    <ligandPart>
        <name>Fe</name>
        <dbReference type="ChEBI" id="CHEBI:18248"/>
    </ligandPart>
</feature>